<protein>
    <recommendedName>
        <fullName evidence="4">Prepilin-type N-terminal cleavage/methylation domain-containing protein</fullName>
    </recommendedName>
</protein>
<comment type="caution">
    <text evidence="2">The sequence shown here is derived from an EMBL/GenBank/DDBJ whole genome shotgun (WGS) entry which is preliminary data.</text>
</comment>
<sequence length="174" mass="19304">MEVQNQKKNGFTIWELLVVMAIIGIVSAIVLAQNQYFNSRRQLQRAVQELSVNIRWAQGMALETQLAGGVLPAGYGIYVKDDSHYLIFYNLSSAVKTYVAATSQTLKEFTLPSGITLIGGVGQNAFFLKPNPDCYVNNNPPSGFEDNLDIILRDNKTMTTKTIRINDGCLVKIL</sequence>
<keyword evidence="1" id="KW-1133">Transmembrane helix</keyword>
<evidence type="ECO:0000256" key="1">
    <source>
        <dbReference type="SAM" id="Phobius"/>
    </source>
</evidence>
<dbReference type="EMBL" id="PEVY01000025">
    <property type="protein sequence ID" value="PIU75375.1"/>
    <property type="molecule type" value="Genomic_DNA"/>
</dbReference>
<reference evidence="3" key="1">
    <citation type="submission" date="2017-09" db="EMBL/GenBank/DDBJ databases">
        <title>Depth-based differentiation of microbial function through sediment-hosted aquifers and enrichment of novel symbionts in the deep terrestrial subsurface.</title>
        <authorList>
            <person name="Probst A.J."/>
            <person name="Ladd B."/>
            <person name="Jarett J.K."/>
            <person name="Geller-Mcgrath D.E."/>
            <person name="Sieber C.M.K."/>
            <person name="Emerson J.B."/>
            <person name="Anantharaman K."/>
            <person name="Thomas B.C."/>
            <person name="Malmstrom R."/>
            <person name="Stieglmeier M."/>
            <person name="Klingl A."/>
            <person name="Woyke T."/>
            <person name="Ryan C.M."/>
            <person name="Banfield J.F."/>
        </authorList>
    </citation>
    <scope>NUCLEOTIDE SEQUENCE [LARGE SCALE GENOMIC DNA]</scope>
</reference>
<dbReference type="Proteomes" id="UP000228775">
    <property type="component" value="Unassembled WGS sequence"/>
</dbReference>
<dbReference type="AlphaFoldDB" id="A0A2M7AXK6"/>
<organism evidence="2 3">
    <name type="scientific">Candidatus Portnoybacteria bacterium CG06_land_8_20_14_3_00_39_12</name>
    <dbReference type="NCBI Taxonomy" id="1974809"/>
    <lineage>
        <taxon>Bacteria</taxon>
        <taxon>Candidatus Portnoyibacteriota</taxon>
    </lineage>
</organism>
<dbReference type="InterPro" id="IPR045584">
    <property type="entry name" value="Pilin-like"/>
</dbReference>
<accession>A0A2M7AXK6</accession>
<dbReference type="SUPFAM" id="SSF54523">
    <property type="entry name" value="Pili subunits"/>
    <property type="match status" value="1"/>
</dbReference>
<dbReference type="Gene3D" id="3.30.700.10">
    <property type="entry name" value="Glycoprotein, Type 4 Pilin"/>
    <property type="match status" value="1"/>
</dbReference>
<evidence type="ECO:0000313" key="3">
    <source>
        <dbReference type="Proteomes" id="UP000228775"/>
    </source>
</evidence>
<evidence type="ECO:0000313" key="2">
    <source>
        <dbReference type="EMBL" id="PIU75375.1"/>
    </source>
</evidence>
<dbReference type="NCBIfam" id="TIGR02532">
    <property type="entry name" value="IV_pilin_GFxxxE"/>
    <property type="match status" value="1"/>
</dbReference>
<name>A0A2M7AXK6_9BACT</name>
<evidence type="ECO:0008006" key="4">
    <source>
        <dbReference type="Google" id="ProtNLM"/>
    </source>
</evidence>
<keyword evidence="1" id="KW-0472">Membrane</keyword>
<dbReference type="InterPro" id="IPR012902">
    <property type="entry name" value="N_methyl_site"/>
</dbReference>
<feature type="transmembrane region" description="Helical" evidence="1">
    <location>
        <begin position="12"/>
        <end position="32"/>
    </location>
</feature>
<gene>
    <name evidence="2" type="ORF">COS76_01205</name>
</gene>
<proteinExistence type="predicted"/>
<dbReference type="Pfam" id="PF07963">
    <property type="entry name" value="N_methyl"/>
    <property type="match status" value="1"/>
</dbReference>
<keyword evidence="1" id="KW-0812">Transmembrane</keyword>